<keyword evidence="1" id="KW-1133">Transmembrane helix</keyword>
<keyword evidence="3" id="KW-1185">Reference proteome</keyword>
<organism evidence="2 3">
    <name type="scientific">Thermomonospora umbrina</name>
    <dbReference type="NCBI Taxonomy" id="111806"/>
    <lineage>
        <taxon>Bacteria</taxon>
        <taxon>Bacillati</taxon>
        <taxon>Actinomycetota</taxon>
        <taxon>Actinomycetes</taxon>
        <taxon>Streptosporangiales</taxon>
        <taxon>Thermomonosporaceae</taxon>
        <taxon>Thermomonospora</taxon>
    </lineage>
</organism>
<evidence type="ECO:0000313" key="3">
    <source>
        <dbReference type="Proteomes" id="UP000256661"/>
    </source>
</evidence>
<dbReference type="Proteomes" id="UP000256661">
    <property type="component" value="Unassembled WGS sequence"/>
</dbReference>
<feature type="transmembrane region" description="Helical" evidence="1">
    <location>
        <begin position="105"/>
        <end position="124"/>
    </location>
</feature>
<gene>
    <name evidence="2" type="ORF">DFJ69_3093</name>
</gene>
<protein>
    <submittedName>
        <fullName evidence="2">Uncharacterized protein</fullName>
    </submittedName>
</protein>
<keyword evidence="1" id="KW-0472">Membrane</keyword>
<feature type="transmembrane region" description="Helical" evidence="1">
    <location>
        <begin position="172"/>
        <end position="190"/>
    </location>
</feature>
<name>A0A3D9ST12_9ACTN</name>
<proteinExistence type="predicted"/>
<accession>A0A3D9ST12</accession>
<dbReference type="RefSeq" id="WP_116023092.1">
    <property type="nucleotide sequence ID" value="NZ_QTTT01000001.1"/>
</dbReference>
<dbReference type="AlphaFoldDB" id="A0A3D9ST12"/>
<feature type="transmembrane region" description="Helical" evidence="1">
    <location>
        <begin position="32"/>
        <end position="52"/>
    </location>
</feature>
<sequence length="292" mass="31066">MKKWIYLGLGVMVVWTGGYVFLYTARWEWQRALMAGELLLVSMLVLLAVAGVDRFNRLERRIGELGERRDAVPDSPASLSAPYGAPGVETPTFRWLHSESNSYKVFIPVLLGAGIVVSGLAALVERISSRLGGRVGARSGSGLAPLSAPTGGVLAGAPDLAAPERPRRTRSLVLGSAAVLVAGLAVFALADLTQDRPDEPVRAAAGTVVFEASANGRSPVDAMTRRLWEYCRGSTRPYLKGGGLTALGGGRYAVVVQPALGEHALRRFKGCIEDAVIDHGNFRVVGVHPEPE</sequence>
<keyword evidence="1" id="KW-0812">Transmembrane</keyword>
<comment type="caution">
    <text evidence="2">The sequence shown here is derived from an EMBL/GenBank/DDBJ whole genome shotgun (WGS) entry which is preliminary data.</text>
</comment>
<feature type="transmembrane region" description="Helical" evidence="1">
    <location>
        <begin position="6"/>
        <end position="25"/>
    </location>
</feature>
<evidence type="ECO:0000313" key="2">
    <source>
        <dbReference type="EMBL" id="REE97620.1"/>
    </source>
</evidence>
<evidence type="ECO:0000256" key="1">
    <source>
        <dbReference type="SAM" id="Phobius"/>
    </source>
</evidence>
<dbReference type="OrthoDB" id="5184232at2"/>
<reference evidence="2 3" key="1">
    <citation type="submission" date="2018-08" db="EMBL/GenBank/DDBJ databases">
        <title>Sequencing the genomes of 1000 actinobacteria strains.</title>
        <authorList>
            <person name="Klenk H.-P."/>
        </authorList>
    </citation>
    <scope>NUCLEOTIDE SEQUENCE [LARGE SCALE GENOMIC DNA]</scope>
    <source>
        <strain evidence="2 3">DSM 43927</strain>
    </source>
</reference>
<dbReference type="EMBL" id="QTTT01000001">
    <property type="protein sequence ID" value="REE97620.1"/>
    <property type="molecule type" value="Genomic_DNA"/>
</dbReference>